<organism evidence="17 18">
    <name type="scientific">Rariglobus hedericola</name>
    <dbReference type="NCBI Taxonomy" id="2597822"/>
    <lineage>
        <taxon>Bacteria</taxon>
        <taxon>Pseudomonadati</taxon>
        <taxon>Verrucomicrobiota</taxon>
        <taxon>Opitutia</taxon>
        <taxon>Opitutales</taxon>
        <taxon>Opitutaceae</taxon>
        <taxon>Rariglobus</taxon>
    </lineage>
</organism>
<evidence type="ECO:0000256" key="8">
    <source>
        <dbReference type="ARBA" id="ARBA00022833"/>
    </source>
</evidence>
<keyword evidence="6 14" id="KW-0479">Metal-binding</keyword>
<dbReference type="Proteomes" id="UP000315648">
    <property type="component" value="Unassembled WGS sequence"/>
</dbReference>
<reference evidence="17 18" key="1">
    <citation type="submission" date="2019-07" db="EMBL/GenBank/DDBJ databases">
        <title>Description of 53C-WASEF.</title>
        <authorList>
            <person name="Pitt A."/>
            <person name="Hahn M.W."/>
        </authorList>
    </citation>
    <scope>NUCLEOTIDE SEQUENCE [LARGE SCALE GENOMIC DNA]</scope>
    <source>
        <strain evidence="17 18">53C-WASEF</strain>
    </source>
</reference>
<evidence type="ECO:0000256" key="10">
    <source>
        <dbReference type="ARBA" id="ARBA00049252"/>
    </source>
</evidence>
<evidence type="ECO:0000256" key="4">
    <source>
        <dbReference type="ARBA" id="ARBA00012783"/>
    </source>
</evidence>
<evidence type="ECO:0000256" key="5">
    <source>
        <dbReference type="ARBA" id="ARBA00018266"/>
    </source>
</evidence>
<accession>A0A556QQZ7</accession>
<feature type="binding site" evidence="14">
    <location>
        <position position="94"/>
    </location>
    <ligand>
        <name>Zn(2+)</name>
        <dbReference type="ChEBI" id="CHEBI:29105"/>
        <note>catalytic</note>
    </ligand>
</feature>
<dbReference type="NCBIfam" id="NF004064">
    <property type="entry name" value="PRK05578.1"/>
    <property type="match status" value="1"/>
</dbReference>
<proteinExistence type="inferred from homology"/>
<dbReference type="FunFam" id="3.40.140.10:FF:000008">
    <property type="entry name" value="Cytidine deaminase"/>
    <property type="match status" value="1"/>
</dbReference>
<comment type="catalytic activity">
    <reaction evidence="10 15">
        <text>2'-deoxycytidine + H2O + H(+) = 2'-deoxyuridine + NH4(+)</text>
        <dbReference type="Rhea" id="RHEA:13433"/>
        <dbReference type="ChEBI" id="CHEBI:15377"/>
        <dbReference type="ChEBI" id="CHEBI:15378"/>
        <dbReference type="ChEBI" id="CHEBI:15698"/>
        <dbReference type="ChEBI" id="CHEBI:16450"/>
        <dbReference type="ChEBI" id="CHEBI:28938"/>
        <dbReference type="EC" id="3.5.4.5"/>
    </reaction>
</comment>
<dbReference type="CDD" id="cd01283">
    <property type="entry name" value="cytidine_deaminase"/>
    <property type="match status" value="1"/>
</dbReference>
<evidence type="ECO:0000256" key="3">
    <source>
        <dbReference type="ARBA" id="ARBA00006576"/>
    </source>
</evidence>
<dbReference type="OrthoDB" id="9795347at2"/>
<evidence type="ECO:0000256" key="6">
    <source>
        <dbReference type="ARBA" id="ARBA00022723"/>
    </source>
</evidence>
<gene>
    <name evidence="17" type="ORF">FPL22_07085</name>
</gene>
<sequence>MKISATLLTRLERLARRAAKTSYSPYSQFAVGAALVAGSGKVYTGCNVENASYGLCNCAERTAIFTAAAAGERKITCVVVYTSTESATPPCGACRQVINEFGPQARVISICDSDERIETTLDALLPGAFGPANLL</sequence>
<comment type="similarity">
    <text evidence="3 15">Belongs to the cytidine and deoxycytidylate deaminase family.</text>
</comment>
<dbReference type="Gene3D" id="3.40.140.10">
    <property type="entry name" value="Cytidine Deaminase, domain 2"/>
    <property type="match status" value="1"/>
</dbReference>
<feature type="binding site" evidence="13">
    <location>
        <begin position="47"/>
        <end position="53"/>
    </location>
    <ligand>
        <name>substrate</name>
    </ligand>
</feature>
<dbReference type="InterPro" id="IPR016192">
    <property type="entry name" value="APOBEC/CMP_deaminase_Zn-bd"/>
</dbReference>
<dbReference type="NCBIfam" id="TIGR01354">
    <property type="entry name" value="cyt_deam_tetra"/>
    <property type="match status" value="1"/>
</dbReference>
<feature type="domain" description="CMP/dCMP-type deaminase" evidence="16">
    <location>
        <begin position="6"/>
        <end position="132"/>
    </location>
</feature>
<dbReference type="Pfam" id="PF00383">
    <property type="entry name" value="dCMP_cyt_deam_1"/>
    <property type="match status" value="1"/>
</dbReference>
<feature type="binding site" evidence="14">
    <location>
        <position position="91"/>
    </location>
    <ligand>
        <name>Zn(2+)</name>
        <dbReference type="ChEBI" id="CHEBI:29105"/>
        <note>catalytic</note>
    </ligand>
</feature>
<dbReference type="GO" id="GO:0055086">
    <property type="term" value="P:nucleobase-containing small molecule metabolic process"/>
    <property type="evidence" value="ECO:0007669"/>
    <property type="project" value="UniProtKB-ARBA"/>
</dbReference>
<comment type="function">
    <text evidence="2 15">This enzyme scavenges exogenous and endogenous cytidine and 2'-deoxycytidine for UMP synthesis.</text>
</comment>
<dbReference type="InterPro" id="IPR016193">
    <property type="entry name" value="Cytidine_deaminase-like"/>
</dbReference>
<evidence type="ECO:0000256" key="14">
    <source>
        <dbReference type="PIRSR" id="PIRSR606262-3"/>
    </source>
</evidence>
<evidence type="ECO:0000256" key="12">
    <source>
        <dbReference type="PIRSR" id="PIRSR606262-1"/>
    </source>
</evidence>
<dbReference type="GO" id="GO:0004126">
    <property type="term" value="F:cytidine deaminase activity"/>
    <property type="evidence" value="ECO:0007669"/>
    <property type="project" value="UniProtKB-UniRule"/>
</dbReference>
<evidence type="ECO:0000313" key="18">
    <source>
        <dbReference type="Proteomes" id="UP000315648"/>
    </source>
</evidence>
<dbReference type="GO" id="GO:0008270">
    <property type="term" value="F:zinc ion binding"/>
    <property type="evidence" value="ECO:0007669"/>
    <property type="project" value="UniProtKB-UniRule"/>
</dbReference>
<evidence type="ECO:0000256" key="15">
    <source>
        <dbReference type="RuleBase" id="RU364006"/>
    </source>
</evidence>
<protein>
    <recommendedName>
        <fullName evidence="5 15">Cytidine deaminase</fullName>
        <ecNumber evidence="4 15">3.5.4.5</ecNumber>
    </recommendedName>
    <alternativeName>
        <fullName evidence="9 15">Cytidine aminohydrolase</fullName>
    </alternativeName>
</protein>
<keyword evidence="18" id="KW-1185">Reference proteome</keyword>
<keyword evidence="8 14" id="KW-0862">Zinc</keyword>
<dbReference type="RefSeq" id="WP_144229396.1">
    <property type="nucleotide sequence ID" value="NZ_CBCRVV010000005.1"/>
</dbReference>
<evidence type="ECO:0000256" key="2">
    <source>
        <dbReference type="ARBA" id="ARBA00003949"/>
    </source>
</evidence>
<dbReference type="InterPro" id="IPR006262">
    <property type="entry name" value="Cyt_deam_tetra"/>
</dbReference>
<evidence type="ECO:0000256" key="7">
    <source>
        <dbReference type="ARBA" id="ARBA00022801"/>
    </source>
</evidence>
<comment type="catalytic activity">
    <reaction evidence="11 15">
        <text>cytidine + H2O + H(+) = uridine + NH4(+)</text>
        <dbReference type="Rhea" id="RHEA:16069"/>
        <dbReference type="ChEBI" id="CHEBI:15377"/>
        <dbReference type="ChEBI" id="CHEBI:15378"/>
        <dbReference type="ChEBI" id="CHEBI:16704"/>
        <dbReference type="ChEBI" id="CHEBI:17562"/>
        <dbReference type="ChEBI" id="CHEBI:28938"/>
        <dbReference type="EC" id="3.5.4.5"/>
    </reaction>
</comment>
<evidence type="ECO:0000313" key="17">
    <source>
        <dbReference type="EMBL" id="TSJ79053.1"/>
    </source>
</evidence>
<evidence type="ECO:0000256" key="9">
    <source>
        <dbReference type="ARBA" id="ARBA00032005"/>
    </source>
</evidence>
<evidence type="ECO:0000259" key="16">
    <source>
        <dbReference type="PROSITE" id="PS51747"/>
    </source>
</evidence>
<dbReference type="PANTHER" id="PTHR11644:SF2">
    <property type="entry name" value="CYTIDINE DEAMINASE"/>
    <property type="match status" value="1"/>
</dbReference>
<dbReference type="PROSITE" id="PS51747">
    <property type="entry name" value="CYT_DCMP_DEAMINASES_2"/>
    <property type="match status" value="1"/>
</dbReference>
<comment type="cofactor">
    <cofactor evidence="1 14 15">
        <name>Zn(2+)</name>
        <dbReference type="ChEBI" id="CHEBI:29105"/>
    </cofactor>
</comment>
<dbReference type="GO" id="GO:0005829">
    <property type="term" value="C:cytosol"/>
    <property type="evidence" value="ECO:0007669"/>
    <property type="project" value="TreeGrafter"/>
</dbReference>
<feature type="binding site" evidence="14">
    <location>
        <position position="58"/>
    </location>
    <ligand>
        <name>Zn(2+)</name>
        <dbReference type="ChEBI" id="CHEBI:29105"/>
        <note>catalytic</note>
    </ligand>
</feature>
<dbReference type="InterPro" id="IPR002125">
    <property type="entry name" value="CMP_dCMP_dom"/>
</dbReference>
<name>A0A556QQZ7_9BACT</name>
<dbReference type="AlphaFoldDB" id="A0A556QQZ7"/>
<evidence type="ECO:0000256" key="13">
    <source>
        <dbReference type="PIRSR" id="PIRSR606262-2"/>
    </source>
</evidence>
<feature type="active site" description="Proton donor" evidence="12">
    <location>
        <position position="60"/>
    </location>
</feature>
<dbReference type="SUPFAM" id="SSF53927">
    <property type="entry name" value="Cytidine deaminase-like"/>
    <property type="match status" value="1"/>
</dbReference>
<evidence type="ECO:0000256" key="1">
    <source>
        <dbReference type="ARBA" id="ARBA00001947"/>
    </source>
</evidence>
<comment type="caution">
    <text evidence="17">The sequence shown here is derived from an EMBL/GenBank/DDBJ whole genome shotgun (WGS) entry which is preliminary data.</text>
</comment>
<dbReference type="InterPro" id="IPR050202">
    <property type="entry name" value="Cyt/Deoxycyt_deaminase"/>
</dbReference>
<evidence type="ECO:0000256" key="11">
    <source>
        <dbReference type="ARBA" id="ARBA00049558"/>
    </source>
</evidence>
<dbReference type="PROSITE" id="PS00903">
    <property type="entry name" value="CYT_DCMP_DEAMINASES_1"/>
    <property type="match status" value="1"/>
</dbReference>
<keyword evidence="7 15" id="KW-0378">Hydrolase</keyword>
<dbReference type="GO" id="GO:0072527">
    <property type="term" value="P:pyrimidine-containing compound metabolic process"/>
    <property type="evidence" value="ECO:0007669"/>
    <property type="project" value="UniProtKB-ARBA"/>
</dbReference>
<dbReference type="EC" id="3.5.4.5" evidence="4 15"/>
<dbReference type="PANTHER" id="PTHR11644">
    <property type="entry name" value="CYTIDINE DEAMINASE"/>
    <property type="match status" value="1"/>
</dbReference>
<dbReference type="EMBL" id="VMBG01000001">
    <property type="protein sequence ID" value="TSJ79053.1"/>
    <property type="molecule type" value="Genomic_DNA"/>
</dbReference>
<dbReference type="GO" id="GO:0042802">
    <property type="term" value="F:identical protein binding"/>
    <property type="evidence" value="ECO:0007669"/>
    <property type="project" value="UniProtKB-ARBA"/>
</dbReference>